<dbReference type="InterPro" id="IPR029030">
    <property type="entry name" value="Caspase-like_dom_sf"/>
</dbReference>
<dbReference type="InterPro" id="IPR011600">
    <property type="entry name" value="Pept_C14_caspase"/>
</dbReference>
<dbReference type="SUPFAM" id="SSF52129">
    <property type="entry name" value="Caspase-like"/>
    <property type="match status" value="1"/>
</dbReference>
<keyword evidence="2" id="KW-0472">Membrane</keyword>
<keyword evidence="2" id="KW-0812">Transmembrane</keyword>
<proteinExistence type="predicted"/>
<accession>A0ABP5CQP5</accession>
<evidence type="ECO:0000259" key="3">
    <source>
        <dbReference type="Pfam" id="PF00656"/>
    </source>
</evidence>
<gene>
    <name evidence="4" type="ORF">GCM10009754_44190</name>
</gene>
<feature type="transmembrane region" description="Helical" evidence="2">
    <location>
        <begin position="424"/>
        <end position="444"/>
    </location>
</feature>
<evidence type="ECO:0000256" key="2">
    <source>
        <dbReference type="SAM" id="Phobius"/>
    </source>
</evidence>
<organism evidence="4 5">
    <name type="scientific">Amycolatopsis minnesotensis</name>
    <dbReference type="NCBI Taxonomy" id="337894"/>
    <lineage>
        <taxon>Bacteria</taxon>
        <taxon>Bacillati</taxon>
        <taxon>Actinomycetota</taxon>
        <taxon>Actinomycetes</taxon>
        <taxon>Pseudonocardiales</taxon>
        <taxon>Pseudonocardiaceae</taxon>
        <taxon>Amycolatopsis</taxon>
    </lineage>
</organism>
<feature type="transmembrane region" description="Helical" evidence="2">
    <location>
        <begin position="372"/>
        <end position="389"/>
    </location>
</feature>
<protein>
    <recommendedName>
        <fullName evidence="3">Peptidase C14 caspase domain-containing protein</fullName>
    </recommendedName>
</protein>
<feature type="region of interest" description="Disordered" evidence="1">
    <location>
        <begin position="252"/>
        <end position="331"/>
    </location>
</feature>
<name>A0ABP5CQP5_9PSEU</name>
<dbReference type="Pfam" id="PF00656">
    <property type="entry name" value="Peptidase_C14"/>
    <property type="match status" value="1"/>
</dbReference>
<feature type="compositionally biased region" description="Basic and acidic residues" evidence="1">
    <location>
        <begin position="258"/>
        <end position="268"/>
    </location>
</feature>
<dbReference type="NCBIfam" id="NF047832">
    <property type="entry name" value="caspase_w_EACC1"/>
    <property type="match status" value="1"/>
</dbReference>
<dbReference type="Gene3D" id="3.40.50.1460">
    <property type="match status" value="1"/>
</dbReference>
<dbReference type="EMBL" id="BAAANN010000017">
    <property type="protein sequence ID" value="GAA1966820.1"/>
    <property type="molecule type" value="Genomic_DNA"/>
</dbReference>
<reference evidence="5" key="1">
    <citation type="journal article" date="2019" name="Int. J. Syst. Evol. Microbiol.">
        <title>The Global Catalogue of Microorganisms (GCM) 10K type strain sequencing project: providing services to taxonomists for standard genome sequencing and annotation.</title>
        <authorList>
            <consortium name="The Broad Institute Genomics Platform"/>
            <consortium name="The Broad Institute Genome Sequencing Center for Infectious Disease"/>
            <person name="Wu L."/>
            <person name="Ma J."/>
        </authorList>
    </citation>
    <scope>NUCLEOTIDE SEQUENCE [LARGE SCALE GENOMIC DNA]</scope>
    <source>
        <strain evidence="5">JCM 14545</strain>
    </source>
</reference>
<dbReference type="RefSeq" id="WP_344421785.1">
    <property type="nucleotide sequence ID" value="NZ_BAAANN010000017.1"/>
</dbReference>
<feature type="transmembrane region" description="Helical" evidence="2">
    <location>
        <begin position="341"/>
        <end position="366"/>
    </location>
</feature>
<evidence type="ECO:0000313" key="4">
    <source>
        <dbReference type="EMBL" id="GAA1966820.1"/>
    </source>
</evidence>
<keyword evidence="5" id="KW-1185">Reference proteome</keyword>
<feature type="domain" description="Peptidase C14 caspase" evidence="3">
    <location>
        <begin position="13"/>
        <end position="226"/>
    </location>
</feature>
<dbReference type="Proteomes" id="UP001501116">
    <property type="component" value="Unassembled WGS sequence"/>
</dbReference>
<sequence length="487" mass="51237">MTAPALPIRELSRAVLIGAGAFQHAEPLPPLPAVNRNIADLADALTNAETGVLDPDHCTTVYTPDSPRSLLGQLRPVTRQAEDLLIVYYAGHGLRDLNRDTLYLAVRETDPEELDGTAVPYESVREIVAASSARTKLLILDCCYSGMAIGRMSSAGVESDEVAVRGTSVITSSPRNRKSLSPPGERHTAFTAEVLSLLKNGPRIPGRQLDAAELFRSVTAAMTRRELPEPKMSTVDTASMVVLRRAVSAPAGTAMPVKPEEPLQRKAEGPSVPVQSEAPIQSELPSVSSKLEGASAPPKSDDASAPPRPEGASVPPKTEGASGEVGAEGGQHRRARYVPPVLTWVLWVVFAISAAFGAGGLAGGIFVQTRDLATGAATLVVAAGCGWGIRRRLRQSRDRNSRAASLTESYPALGVVVRRVSTPLLAFIAPLCVAIAITAVVTPVSSTGQLSSVTLTVDVIVMMLEIAAGCAWVLYRRRISGGGSAGR</sequence>
<evidence type="ECO:0000256" key="1">
    <source>
        <dbReference type="SAM" id="MobiDB-lite"/>
    </source>
</evidence>
<evidence type="ECO:0000313" key="5">
    <source>
        <dbReference type="Proteomes" id="UP001501116"/>
    </source>
</evidence>
<keyword evidence="2" id="KW-1133">Transmembrane helix</keyword>
<comment type="caution">
    <text evidence="4">The sequence shown here is derived from an EMBL/GenBank/DDBJ whole genome shotgun (WGS) entry which is preliminary data.</text>
</comment>
<feature type="transmembrane region" description="Helical" evidence="2">
    <location>
        <begin position="450"/>
        <end position="475"/>
    </location>
</feature>